<proteinExistence type="predicted"/>
<geneLocation type="plasmid" evidence="2">
    <name>pT-OXA-181</name>
</geneLocation>
<protein>
    <submittedName>
        <fullName evidence="2">Uncharacterized protein</fullName>
    </submittedName>
</protein>
<accession>L7Z9T9</accession>
<dbReference type="AlphaFoldDB" id="L7Z9T9"/>
<name>L7Z9T9_CITFR</name>
<organism evidence="2">
    <name type="scientific">Citrobacter freundii</name>
    <dbReference type="NCBI Taxonomy" id="546"/>
    <lineage>
        <taxon>Bacteria</taxon>
        <taxon>Pseudomonadati</taxon>
        <taxon>Pseudomonadota</taxon>
        <taxon>Gammaproteobacteria</taxon>
        <taxon>Enterobacterales</taxon>
        <taxon>Enterobacteriaceae</taxon>
        <taxon>Citrobacter</taxon>
        <taxon>Citrobacter freundii complex</taxon>
    </lineage>
</organism>
<evidence type="ECO:0000313" key="2">
    <source>
        <dbReference type="EMBL" id="AGE11268.1"/>
    </source>
</evidence>
<reference evidence="2" key="1">
    <citation type="journal article" date="2013" name="Antimicrob. Agents Chemother.">
        <title>Complete Sequence of the IncT-Type Plasmid pT-OXA-181 Carrying the blaOXA-181 Carbapenemase Gene from Citrobacter freundii.</title>
        <authorList>
            <person name="Villa L."/>
            <person name="Carattoli A."/>
            <person name="Nordmann P."/>
            <person name="Carta C."/>
            <person name="Poirel L."/>
        </authorList>
    </citation>
    <scope>NUCLEOTIDE SEQUENCE</scope>
    <source>
        <strain evidence="2">CFSTE</strain>
        <plasmid evidence="2">pT-OXA-181</plasmid>
    </source>
</reference>
<keyword evidence="1" id="KW-0472">Membrane</keyword>
<keyword evidence="2" id="KW-0614">Plasmid</keyword>
<sequence>MALSCQLSLTLRVISYKLTLTLIVVYYQTTLTLWVCRTNFGPYSLCPLFEVLRAHAILIIHYMIKEPSPMNQPLTTEILESASILPFTCEHCGRVYDDEAACRSDDCPGEKTPLRISEGKKQVCIQGVAYSIPAWVNFVVADSNFDWWGFRDHPKCGHTIWYGSLVADSRMCLIVSNVQPDKHWTKTLLTV</sequence>
<keyword evidence="1" id="KW-1133">Transmembrane helix</keyword>
<keyword evidence="1" id="KW-0812">Transmembrane</keyword>
<evidence type="ECO:0000256" key="1">
    <source>
        <dbReference type="SAM" id="Phobius"/>
    </source>
</evidence>
<dbReference type="EMBL" id="JQ996150">
    <property type="protein sequence ID" value="AGE11268.1"/>
    <property type="molecule type" value="Genomic_DNA"/>
</dbReference>
<feature type="transmembrane region" description="Helical" evidence="1">
    <location>
        <begin position="9"/>
        <end position="28"/>
    </location>
</feature>